<gene>
    <name evidence="2" type="ORF">PEX2_012530</name>
</gene>
<dbReference type="GeneID" id="27673949"/>
<dbReference type="InterPro" id="IPR041698">
    <property type="entry name" value="Methyltransf_25"/>
</dbReference>
<dbReference type="Proteomes" id="UP000030143">
    <property type="component" value="Unassembled WGS sequence"/>
</dbReference>
<organism evidence="2 3">
    <name type="scientific">Penicillium expansum</name>
    <name type="common">Blue mold rot fungus</name>
    <dbReference type="NCBI Taxonomy" id="27334"/>
    <lineage>
        <taxon>Eukaryota</taxon>
        <taxon>Fungi</taxon>
        <taxon>Dikarya</taxon>
        <taxon>Ascomycota</taxon>
        <taxon>Pezizomycotina</taxon>
        <taxon>Eurotiomycetes</taxon>
        <taxon>Eurotiomycetidae</taxon>
        <taxon>Eurotiales</taxon>
        <taxon>Aspergillaceae</taxon>
        <taxon>Penicillium</taxon>
    </lineage>
</organism>
<dbReference type="STRING" id="27334.A0A0A2K3D8"/>
<dbReference type="EMBL" id="JQFZ01000023">
    <property type="protein sequence ID" value="KGO62217.1"/>
    <property type="molecule type" value="Genomic_DNA"/>
</dbReference>
<dbReference type="VEuPathDB" id="FungiDB:PEXP_058560"/>
<comment type="caution">
    <text evidence="2">The sequence shown here is derived from an EMBL/GenBank/DDBJ whole genome shotgun (WGS) entry which is preliminary data.</text>
</comment>
<dbReference type="Pfam" id="PF13649">
    <property type="entry name" value="Methyltransf_25"/>
    <property type="match status" value="1"/>
</dbReference>
<dbReference type="InterPro" id="IPR029063">
    <property type="entry name" value="SAM-dependent_MTases_sf"/>
</dbReference>
<evidence type="ECO:0000313" key="2">
    <source>
        <dbReference type="EMBL" id="KGO62217.1"/>
    </source>
</evidence>
<protein>
    <recommendedName>
        <fullName evidence="1">Methyltransferase domain-containing protein</fullName>
    </recommendedName>
</protein>
<sequence length="283" mass="31684">MAAITPKDPYRGPRHQGEYDRLRTQHSLVKTAMHGKLLYSPVNFDQPDLRILDSATAEGTWLIDLAQSTSSTATLIGTDVAPQHFTPKDQRPSNVHLTTHSIFDIWPEDFQNSFDVVHQRFVLTVCSDQAAQDAVKNLLACVKPGGWIELHEGNMLSIQEGPKHPAFMRFRDIMVKAWAAIGNQPSPGNFLLSWLKEAGAVHIQEEIQTIEVGAAAKDRDQGERAVAVLLHLLDGMKMMLGDKPGQPTKAEFDELRMQLEEELRSVGNTYCYHLVWARKSLGH</sequence>
<name>A0A0A2K3D8_PENEN</name>
<dbReference type="SUPFAM" id="SSF53335">
    <property type="entry name" value="S-adenosyl-L-methionine-dependent methyltransferases"/>
    <property type="match status" value="1"/>
</dbReference>
<reference evidence="2 3" key="1">
    <citation type="journal article" date="2015" name="Mol. Plant Microbe Interact.">
        <title>Genome, transcriptome, and functional analyses of Penicillium expansum provide new insights into secondary metabolism and pathogenicity.</title>
        <authorList>
            <person name="Ballester A.R."/>
            <person name="Marcet-Houben M."/>
            <person name="Levin E."/>
            <person name="Sela N."/>
            <person name="Selma-Lazaro C."/>
            <person name="Carmona L."/>
            <person name="Wisniewski M."/>
            <person name="Droby S."/>
            <person name="Gonzalez-Candelas L."/>
            <person name="Gabaldon T."/>
        </authorList>
    </citation>
    <scope>NUCLEOTIDE SEQUENCE [LARGE SCALE GENOMIC DNA]</scope>
    <source>
        <strain evidence="2 3">MD-8</strain>
    </source>
</reference>
<proteinExistence type="predicted"/>
<dbReference type="Gene3D" id="3.40.50.150">
    <property type="entry name" value="Vaccinia Virus protein VP39"/>
    <property type="match status" value="1"/>
</dbReference>
<dbReference type="RefSeq" id="XP_016602836.1">
    <property type="nucleotide sequence ID" value="XM_016738530.1"/>
</dbReference>
<dbReference type="AlphaFoldDB" id="A0A0A2K3D8"/>
<dbReference type="HOGENOM" id="CLU_010595_9_3_1"/>
<dbReference type="PANTHER" id="PTHR43591">
    <property type="entry name" value="METHYLTRANSFERASE"/>
    <property type="match status" value="1"/>
</dbReference>
<keyword evidence="3" id="KW-1185">Reference proteome</keyword>
<accession>A0A0A2K3D8</accession>
<evidence type="ECO:0000313" key="3">
    <source>
        <dbReference type="Proteomes" id="UP000030143"/>
    </source>
</evidence>
<evidence type="ECO:0000259" key="1">
    <source>
        <dbReference type="Pfam" id="PF13649"/>
    </source>
</evidence>
<feature type="domain" description="Methyltransferase" evidence="1">
    <location>
        <begin position="51"/>
        <end position="146"/>
    </location>
</feature>